<dbReference type="AlphaFoldDB" id="A0A7S2GCS6"/>
<keyword evidence="2" id="KW-0479">Metal-binding</keyword>
<evidence type="ECO:0000313" key="4">
    <source>
        <dbReference type="EMBL" id="CAD9443017.1"/>
    </source>
</evidence>
<name>A0A7S2GCS6_9STRA</name>
<proteinExistence type="inferred from homology"/>
<dbReference type="InterPro" id="IPR008584">
    <property type="entry name" value="CXXC_Zn-binding_euk"/>
</dbReference>
<keyword evidence="3" id="KW-0862">Zinc</keyword>
<dbReference type="GO" id="GO:0008270">
    <property type="term" value="F:zinc ion binding"/>
    <property type="evidence" value="ECO:0007669"/>
    <property type="project" value="TreeGrafter"/>
</dbReference>
<evidence type="ECO:0000256" key="2">
    <source>
        <dbReference type="ARBA" id="ARBA00022723"/>
    </source>
</evidence>
<evidence type="ECO:0000256" key="3">
    <source>
        <dbReference type="ARBA" id="ARBA00022833"/>
    </source>
</evidence>
<evidence type="ECO:0008006" key="5">
    <source>
        <dbReference type="Google" id="ProtNLM"/>
    </source>
</evidence>
<dbReference type="PANTHER" id="PTHR12857">
    <property type="entry name" value="CXXC MOTIF CONTAINING ZINC BINDING PROTEIN"/>
    <property type="match status" value="1"/>
</dbReference>
<dbReference type="PANTHER" id="PTHR12857:SF0">
    <property type="entry name" value="CXXC MOTIF CONTAINING ZINC BINDING PROTEIN"/>
    <property type="match status" value="1"/>
</dbReference>
<dbReference type="SUPFAM" id="SSF141678">
    <property type="entry name" value="MAL13P1.257-like"/>
    <property type="match status" value="1"/>
</dbReference>
<accession>A0A7S2GCS6</accession>
<dbReference type="EMBL" id="HBGS01036656">
    <property type="protein sequence ID" value="CAD9443017.1"/>
    <property type="molecule type" value="Transcribed_RNA"/>
</dbReference>
<organism evidence="4">
    <name type="scientific">Octactis speculum</name>
    <dbReference type="NCBI Taxonomy" id="3111310"/>
    <lineage>
        <taxon>Eukaryota</taxon>
        <taxon>Sar</taxon>
        <taxon>Stramenopiles</taxon>
        <taxon>Ochrophyta</taxon>
        <taxon>Dictyochophyceae</taxon>
        <taxon>Dictyochales</taxon>
        <taxon>Dictyochaceae</taxon>
        <taxon>Octactis</taxon>
    </lineage>
</organism>
<dbReference type="Pfam" id="PF05907">
    <property type="entry name" value="CXXC_Zn-b_euk"/>
    <property type="match status" value="1"/>
</dbReference>
<gene>
    <name evidence="4" type="ORF">DSPE1174_LOCUS18977</name>
</gene>
<reference evidence="4" key="1">
    <citation type="submission" date="2021-01" db="EMBL/GenBank/DDBJ databases">
        <authorList>
            <person name="Corre E."/>
            <person name="Pelletier E."/>
            <person name="Niang G."/>
            <person name="Scheremetjew M."/>
            <person name="Finn R."/>
            <person name="Kale V."/>
            <person name="Holt S."/>
            <person name="Cochrane G."/>
            <person name="Meng A."/>
            <person name="Brown T."/>
            <person name="Cohen L."/>
        </authorList>
    </citation>
    <scope>NUCLEOTIDE SEQUENCE</scope>
    <source>
        <strain evidence="4">CCMP1381</strain>
    </source>
</reference>
<sequence length="142" mass="16228">MKLTNGDRSSTCDAYFASDDEHDLYAAHESKGAAHFIKKWEGDKDQSYLKIVEPKNELKTEYTKENEQEWITVLIIDCRGVEPTHWMPRNDFTIETESGETYEDEDVDFEEAGDGQGFIWADVNDAGQEVSISNLEYSLEAC</sequence>
<protein>
    <recommendedName>
        <fullName evidence="5">DUF866 domain-containing protein</fullName>
    </recommendedName>
</protein>
<comment type="similarity">
    <text evidence="1">Belongs to the UPF0587 family.</text>
</comment>
<evidence type="ECO:0000256" key="1">
    <source>
        <dbReference type="ARBA" id="ARBA00007818"/>
    </source>
</evidence>